<dbReference type="AlphaFoldDB" id="A0A0F5L7X9"/>
<comment type="similarity">
    <text evidence="1">Belongs to the RelE toxin family.</text>
</comment>
<name>A0A0F5L7X9_9HYPH</name>
<organism evidence="3 4">
    <name type="scientific">Devosia soli</name>
    <dbReference type="NCBI Taxonomy" id="361041"/>
    <lineage>
        <taxon>Bacteria</taxon>
        <taxon>Pseudomonadati</taxon>
        <taxon>Pseudomonadota</taxon>
        <taxon>Alphaproteobacteria</taxon>
        <taxon>Hyphomicrobiales</taxon>
        <taxon>Devosiaceae</taxon>
        <taxon>Devosia</taxon>
    </lineage>
</organism>
<dbReference type="STRING" id="361041.VW35_11975"/>
<dbReference type="EMBL" id="LAJG01000022">
    <property type="protein sequence ID" value="KKB78345.1"/>
    <property type="molecule type" value="Genomic_DNA"/>
</dbReference>
<accession>A0A0F5L7X9</accession>
<dbReference type="Pfam" id="PF05016">
    <property type="entry name" value="ParE_toxin"/>
    <property type="match status" value="1"/>
</dbReference>
<protein>
    <recommendedName>
        <fullName evidence="5">Plasmid stabilization protein</fullName>
    </recommendedName>
</protein>
<dbReference type="InterPro" id="IPR051803">
    <property type="entry name" value="TA_system_RelE-like_toxin"/>
</dbReference>
<reference evidence="3 4" key="1">
    <citation type="submission" date="2015-03" db="EMBL/GenBank/DDBJ databases">
        <authorList>
            <person name="Hassan Y.I."/>
            <person name="Lepp D."/>
            <person name="Zhou T."/>
        </authorList>
    </citation>
    <scope>NUCLEOTIDE SEQUENCE [LARGE SCALE GENOMIC DNA]</scope>
    <source>
        <strain evidence="3 4">GH2-10</strain>
    </source>
</reference>
<dbReference type="Gene3D" id="3.30.2310.20">
    <property type="entry name" value="RelE-like"/>
    <property type="match status" value="1"/>
</dbReference>
<gene>
    <name evidence="3" type="ORF">VW35_11975</name>
</gene>
<dbReference type="InterPro" id="IPR007712">
    <property type="entry name" value="RelE/ParE_toxin"/>
</dbReference>
<proteinExistence type="inferred from homology"/>
<dbReference type="PANTHER" id="PTHR33755:SF6">
    <property type="entry name" value="PLASMID STABILIZATION SYSTEM PROTEIN"/>
    <property type="match status" value="1"/>
</dbReference>
<dbReference type="Proteomes" id="UP000033514">
    <property type="component" value="Unassembled WGS sequence"/>
</dbReference>
<keyword evidence="4" id="KW-1185">Reference proteome</keyword>
<dbReference type="PANTHER" id="PTHR33755">
    <property type="entry name" value="TOXIN PARE1-RELATED"/>
    <property type="match status" value="1"/>
</dbReference>
<evidence type="ECO:0000256" key="2">
    <source>
        <dbReference type="ARBA" id="ARBA00022649"/>
    </source>
</evidence>
<evidence type="ECO:0000256" key="1">
    <source>
        <dbReference type="ARBA" id="ARBA00006226"/>
    </source>
</evidence>
<dbReference type="RefSeq" id="WP_046143276.1">
    <property type="nucleotide sequence ID" value="NZ_LAJG01000022.1"/>
</dbReference>
<dbReference type="OrthoDB" id="8369899at2"/>
<evidence type="ECO:0000313" key="3">
    <source>
        <dbReference type="EMBL" id="KKB78345.1"/>
    </source>
</evidence>
<comment type="caution">
    <text evidence="3">The sequence shown here is derived from an EMBL/GenBank/DDBJ whole genome shotgun (WGS) entry which is preliminary data.</text>
</comment>
<evidence type="ECO:0008006" key="5">
    <source>
        <dbReference type="Google" id="ProtNLM"/>
    </source>
</evidence>
<dbReference type="InterPro" id="IPR035093">
    <property type="entry name" value="RelE/ParE_toxin_dom_sf"/>
</dbReference>
<sequence length="98" mass="11033">MHVTVSHLAEADIETITDFIAADNPLRALSFAKELLKVCLALADTPFRFAQLENYEAIGYRRRIYERYSIIYQVNGAEVVIVRIISSAMDVDIALGQN</sequence>
<evidence type="ECO:0000313" key="4">
    <source>
        <dbReference type="Proteomes" id="UP000033514"/>
    </source>
</evidence>
<keyword evidence="2" id="KW-1277">Toxin-antitoxin system</keyword>
<dbReference type="PATRIC" id="fig|361041.3.peg.1767"/>